<dbReference type="VEuPathDB" id="VectorBase:GPAI002560"/>
<organism evidence="1 2">
    <name type="scientific">Glossina pallidipes</name>
    <name type="common">Tsetse fly</name>
    <dbReference type="NCBI Taxonomy" id="7398"/>
    <lineage>
        <taxon>Eukaryota</taxon>
        <taxon>Metazoa</taxon>
        <taxon>Ecdysozoa</taxon>
        <taxon>Arthropoda</taxon>
        <taxon>Hexapoda</taxon>
        <taxon>Insecta</taxon>
        <taxon>Pterygota</taxon>
        <taxon>Neoptera</taxon>
        <taxon>Endopterygota</taxon>
        <taxon>Diptera</taxon>
        <taxon>Brachycera</taxon>
        <taxon>Muscomorpha</taxon>
        <taxon>Hippoboscoidea</taxon>
        <taxon>Glossinidae</taxon>
        <taxon>Glossina</taxon>
    </lineage>
</organism>
<evidence type="ECO:0000313" key="1">
    <source>
        <dbReference type="EnsemblMetazoa" id="GPAI002560-PA"/>
    </source>
</evidence>
<name>A0A1A9Z3A2_GLOPL</name>
<dbReference type="EnsemblMetazoa" id="GPAI002560-RA">
    <property type="protein sequence ID" value="GPAI002560-PA"/>
    <property type="gene ID" value="GPAI002560"/>
</dbReference>
<dbReference type="Proteomes" id="UP000092445">
    <property type="component" value="Unassembled WGS sequence"/>
</dbReference>
<protein>
    <submittedName>
        <fullName evidence="1">Uncharacterized protein</fullName>
    </submittedName>
</protein>
<keyword evidence="2" id="KW-1185">Reference proteome</keyword>
<reference evidence="1" key="2">
    <citation type="submission" date="2020-05" db="UniProtKB">
        <authorList>
            <consortium name="EnsemblMetazoa"/>
        </authorList>
    </citation>
    <scope>IDENTIFICATION</scope>
    <source>
        <strain evidence="1">IAEA</strain>
    </source>
</reference>
<evidence type="ECO:0000313" key="2">
    <source>
        <dbReference type="Proteomes" id="UP000092445"/>
    </source>
</evidence>
<dbReference type="AlphaFoldDB" id="A0A1A9Z3A2"/>
<proteinExistence type="predicted"/>
<sequence length="142" mass="15733">MAAVVIIIELAIASANSLEIVQVFSEQPSASSYLNMKLFKLLGLLFVIMNGLNGLTDRAAVIDFRPQISTLRPPVIYDSPIRKPGPELIYVVVKTILPNVPNTPVTADLDYKRSYFEPVIYLLNTVTKAMDTACYQITRNVS</sequence>
<reference evidence="2" key="1">
    <citation type="submission" date="2014-03" db="EMBL/GenBank/DDBJ databases">
        <authorList>
            <person name="Aksoy S."/>
            <person name="Warren W."/>
            <person name="Wilson R.K."/>
        </authorList>
    </citation>
    <scope>NUCLEOTIDE SEQUENCE [LARGE SCALE GENOMIC DNA]</scope>
    <source>
        <strain evidence="2">IAEA</strain>
    </source>
</reference>
<accession>A0A1A9Z3A2</accession>